<dbReference type="HOGENOM" id="CLU_3255846_0_0_10"/>
<name>F0F4K5_9BACT</name>
<gene>
    <name evidence="2" type="ORF">HMPREF9141_0521</name>
</gene>
<sequence>MAICKWHKVCRLVKQADPPHETDRSSITGRKKTNKKTNEYEF</sequence>
<dbReference type="AlphaFoldDB" id="F0F4K5"/>
<organism evidence="2 3">
    <name type="scientific">Prevotella multiformis DSM 16608</name>
    <dbReference type="NCBI Taxonomy" id="888743"/>
    <lineage>
        <taxon>Bacteria</taxon>
        <taxon>Pseudomonadati</taxon>
        <taxon>Bacteroidota</taxon>
        <taxon>Bacteroidia</taxon>
        <taxon>Bacteroidales</taxon>
        <taxon>Prevotellaceae</taxon>
        <taxon>Prevotella</taxon>
    </lineage>
</organism>
<feature type="region of interest" description="Disordered" evidence="1">
    <location>
        <begin position="15"/>
        <end position="42"/>
    </location>
</feature>
<evidence type="ECO:0000313" key="3">
    <source>
        <dbReference type="Proteomes" id="UP000005697"/>
    </source>
</evidence>
<evidence type="ECO:0000256" key="1">
    <source>
        <dbReference type="SAM" id="MobiDB-lite"/>
    </source>
</evidence>
<protein>
    <submittedName>
        <fullName evidence="2">Uncharacterized protein</fullName>
    </submittedName>
</protein>
<accession>F0F4K5</accession>
<dbReference type="EMBL" id="AEWX01000004">
    <property type="protein sequence ID" value="EGC21163.1"/>
    <property type="molecule type" value="Genomic_DNA"/>
</dbReference>
<comment type="caution">
    <text evidence="2">The sequence shown here is derived from an EMBL/GenBank/DDBJ whole genome shotgun (WGS) entry which is preliminary data.</text>
</comment>
<reference evidence="2 3" key="1">
    <citation type="submission" date="2011-01" db="EMBL/GenBank/DDBJ databases">
        <authorList>
            <person name="Muzny D."/>
            <person name="Qin X."/>
            <person name="Deng J."/>
            <person name="Jiang H."/>
            <person name="Liu Y."/>
            <person name="Qu J."/>
            <person name="Song X.-Z."/>
            <person name="Zhang L."/>
            <person name="Thornton R."/>
            <person name="Coyle M."/>
            <person name="Francisco L."/>
            <person name="Jackson L."/>
            <person name="Javaid M."/>
            <person name="Korchina V."/>
            <person name="Kovar C."/>
            <person name="Mata R."/>
            <person name="Mathew T."/>
            <person name="Ngo R."/>
            <person name="Nguyen L."/>
            <person name="Nguyen N."/>
            <person name="Okwuonu G."/>
            <person name="Ongeri F."/>
            <person name="Pham C."/>
            <person name="Simmons D."/>
            <person name="Wilczek-Boney K."/>
            <person name="Hale W."/>
            <person name="Jakkamsetti A."/>
            <person name="Pham P."/>
            <person name="Ruth R."/>
            <person name="San Lucas F."/>
            <person name="Warren J."/>
            <person name="Zhang J."/>
            <person name="Zhao Z."/>
            <person name="Zhou C."/>
            <person name="Zhu D."/>
            <person name="Lee S."/>
            <person name="Bess C."/>
            <person name="Blankenburg K."/>
            <person name="Forbes L."/>
            <person name="Fu Q."/>
            <person name="Gubbala S."/>
            <person name="Hirani K."/>
            <person name="Jayaseelan J.C."/>
            <person name="Lara F."/>
            <person name="Munidasa M."/>
            <person name="Palculict T."/>
            <person name="Patil S."/>
            <person name="Pu L.-L."/>
            <person name="Saada N."/>
            <person name="Tang L."/>
            <person name="Weissenberger G."/>
            <person name="Zhu Y."/>
            <person name="Hemphill L."/>
            <person name="Shang Y."/>
            <person name="Youmans B."/>
            <person name="Ayvaz T."/>
            <person name="Ross M."/>
            <person name="Santibanez J."/>
            <person name="Aqrawi P."/>
            <person name="Gross S."/>
            <person name="Joshi V."/>
            <person name="Fowler G."/>
            <person name="Nazareth L."/>
            <person name="Reid J."/>
            <person name="Worley K."/>
            <person name="Petrosino J."/>
            <person name="Highlander S."/>
            <person name="Gibbs R."/>
        </authorList>
    </citation>
    <scope>NUCLEOTIDE SEQUENCE [LARGE SCALE GENOMIC DNA]</scope>
    <source>
        <strain evidence="2 3">DSM 16608</strain>
    </source>
</reference>
<dbReference type="Proteomes" id="UP000005697">
    <property type="component" value="Unassembled WGS sequence"/>
</dbReference>
<keyword evidence="3" id="KW-1185">Reference proteome</keyword>
<proteinExistence type="predicted"/>
<evidence type="ECO:0000313" key="2">
    <source>
        <dbReference type="EMBL" id="EGC21163.1"/>
    </source>
</evidence>